<accession>A0ABQ7AFH5</accession>
<reference evidence="3 4" key="1">
    <citation type="journal article" date="2020" name="BMC Genomics">
        <title>Intraspecific diversification of the crop wild relative Brassica cretica Lam. using demographic model selection.</title>
        <authorList>
            <person name="Kioukis A."/>
            <person name="Michalopoulou V.A."/>
            <person name="Briers L."/>
            <person name="Pirintsos S."/>
            <person name="Studholme D.J."/>
            <person name="Pavlidis P."/>
            <person name="Sarris P.F."/>
        </authorList>
    </citation>
    <scope>NUCLEOTIDE SEQUENCE [LARGE SCALE GENOMIC DNA]</scope>
    <source>
        <strain evidence="4">cv. PFS-1207/04</strain>
    </source>
</reference>
<evidence type="ECO:0000313" key="3">
    <source>
        <dbReference type="EMBL" id="KAF3496436.1"/>
    </source>
</evidence>
<feature type="transmembrane region" description="Helical" evidence="1">
    <location>
        <begin position="258"/>
        <end position="284"/>
    </location>
</feature>
<dbReference type="PANTHER" id="PTHR14000">
    <property type="entry name" value="FINGER CCCH DOMAIN PROTEIN, PUTATIVE (DUF3755)-RELATED"/>
    <property type="match status" value="1"/>
</dbReference>
<dbReference type="InterPro" id="IPR022228">
    <property type="entry name" value="DUF3755"/>
</dbReference>
<keyword evidence="1" id="KW-1133">Transmembrane helix</keyword>
<gene>
    <name evidence="3" type="ORF">DY000_02054682</name>
</gene>
<comment type="caution">
    <text evidence="3">The sequence shown here is derived from an EMBL/GenBank/DDBJ whole genome shotgun (WGS) entry which is preliminary data.</text>
</comment>
<evidence type="ECO:0008006" key="5">
    <source>
        <dbReference type="Google" id="ProtNLM"/>
    </source>
</evidence>
<dbReference type="PANTHER" id="PTHR14000:SF12">
    <property type="entry name" value="MYB-LIKE DOMAIN-CONTAINING PROTEIN"/>
    <property type="match status" value="1"/>
</dbReference>
<dbReference type="Proteomes" id="UP000266723">
    <property type="component" value="Unassembled WGS sequence"/>
</dbReference>
<keyword evidence="2" id="KW-0732">Signal</keyword>
<dbReference type="EMBL" id="QGKV02002055">
    <property type="protein sequence ID" value="KAF3496436.1"/>
    <property type="molecule type" value="Genomic_DNA"/>
</dbReference>
<name>A0ABQ7AFH5_BRACR</name>
<keyword evidence="1" id="KW-0472">Membrane</keyword>
<evidence type="ECO:0000313" key="4">
    <source>
        <dbReference type="Proteomes" id="UP000266723"/>
    </source>
</evidence>
<sequence length="312" mass="34842">MLLQLFSFSGLTLSLLAVARSSFNKISLLRIISMDNHSLPPSTSTTGLVFPSLVAGGVKPEAALVMDWSVEEQYVLENGLAKLKDEPKISKYVKIAAALPDKTVRDVALRCRWMARKRRKREEISAGKNISNRKVVDTSPELNMLANLPQQNALYANYHSTHLPFEGISDAVLDLVQQNAQAFSQISYNLSAFKLQDNISLLYQARNNISAILNDMKEMPGIMSRMPPLPVSINDDLASRLLPSTTQVKQMSQNQESLVSFSLTLSAFLLMLWILFTCLAANIVHHATKHPHEARAEKLIEEKWILTNAIKK</sequence>
<protein>
    <recommendedName>
        <fullName evidence="5">Myb-like domain-containing protein</fullName>
    </recommendedName>
</protein>
<evidence type="ECO:0000256" key="2">
    <source>
        <dbReference type="SAM" id="SignalP"/>
    </source>
</evidence>
<feature type="signal peptide" evidence="2">
    <location>
        <begin position="1"/>
        <end position="21"/>
    </location>
</feature>
<proteinExistence type="predicted"/>
<dbReference type="Pfam" id="PF12579">
    <property type="entry name" value="DUF3755"/>
    <property type="match status" value="1"/>
</dbReference>
<feature type="chain" id="PRO_5045476448" description="Myb-like domain-containing protein" evidence="2">
    <location>
        <begin position="22"/>
        <end position="312"/>
    </location>
</feature>
<keyword evidence="4" id="KW-1185">Reference proteome</keyword>
<organism evidence="3 4">
    <name type="scientific">Brassica cretica</name>
    <name type="common">Mustard</name>
    <dbReference type="NCBI Taxonomy" id="69181"/>
    <lineage>
        <taxon>Eukaryota</taxon>
        <taxon>Viridiplantae</taxon>
        <taxon>Streptophyta</taxon>
        <taxon>Embryophyta</taxon>
        <taxon>Tracheophyta</taxon>
        <taxon>Spermatophyta</taxon>
        <taxon>Magnoliopsida</taxon>
        <taxon>eudicotyledons</taxon>
        <taxon>Gunneridae</taxon>
        <taxon>Pentapetalae</taxon>
        <taxon>rosids</taxon>
        <taxon>malvids</taxon>
        <taxon>Brassicales</taxon>
        <taxon>Brassicaceae</taxon>
        <taxon>Brassiceae</taxon>
        <taxon>Brassica</taxon>
    </lineage>
</organism>
<evidence type="ECO:0000256" key="1">
    <source>
        <dbReference type="SAM" id="Phobius"/>
    </source>
</evidence>
<keyword evidence="1" id="KW-0812">Transmembrane</keyword>
<dbReference type="Gene3D" id="1.10.10.60">
    <property type="entry name" value="Homeodomain-like"/>
    <property type="match status" value="1"/>
</dbReference>